<gene>
    <name evidence="2" type="ORF">FN846DRAFT_885548</name>
</gene>
<evidence type="ECO:0000313" key="2">
    <source>
        <dbReference type="EMBL" id="KAA8915012.1"/>
    </source>
</evidence>
<feature type="compositionally biased region" description="Pro residues" evidence="1">
    <location>
        <begin position="324"/>
        <end position="334"/>
    </location>
</feature>
<feature type="region of interest" description="Disordered" evidence="1">
    <location>
        <begin position="242"/>
        <end position="347"/>
    </location>
</feature>
<dbReference type="AlphaFoldDB" id="A0A5J5FBZ9"/>
<dbReference type="Proteomes" id="UP000326924">
    <property type="component" value="Unassembled WGS sequence"/>
</dbReference>
<organism evidence="2 3">
    <name type="scientific">Sphaerosporella brunnea</name>
    <dbReference type="NCBI Taxonomy" id="1250544"/>
    <lineage>
        <taxon>Eukaryota</taxon>
        <taxon>Fungi</taxon>
        <taxon>Dikarya</taxon>
        <taxon>Ascomycota</taxon>
        <taxon>Pezizomycotina</taxon>
        <taxon>Pezizomycetes</taxon>
        <taxon>Pezizales</taxon>
        <taxon>Pyronemataceae</taxon>
        <taxon>Sphaerosporella</taxon>
    </lineage>
</organism>
<evidence type="ECO:0000313" key="3">
    <source>
        <dbReference type="Proteomes" id="UP000326924"/>
    </source>
</evidence>
<proteinExistence type="predicted"/>
<keyword evidence="3" id="KW-1185">Reference proteome</keyword>
<evidence type="ECO:0000256" key="1">
    <source>
        <dbReference type="SAM" id="MobiDB-lite"/>
    </source>
</evidence>
<dbReference type="EMBL" id="VXIS01000001">
    <property type="protein sequence ID" value="KAA8915012.1"/>
    <property type="molecule type" value="Genomic_DNA"/>
</dbReference>
<protein>
    <submittedName>
        <fullName evidence="2">Uncharacterized protein</fullName>
    </submittedName>
</protein>
<dbReference type="OrthoDB" id="5468293at2759"/>
<accession>A0A5J5FBZ9</accession>
<dbReference type="InParanoid" id="A0A5J5FBZ9"/>
<reference evidence="2 3" key="1">
    <citation type="submission" date="2019-09" db="EMBL/GenBank/DDBJ databases">
        <title>Draft genome of the ectomycorrhizal ascomycete Sphaerosporella brunnea.</title>
        <authorList>
            <consortium name="DOE Joint Genome Institute"/>
            <person name="Benucci G.M."/>
            <person name="Marozzi G."/>
            <person name="Antonielli L."/>
            <person name="Sanchez S."/>
            <person name="Marco P."/>
            <person name="Wang X."/>
            <person name="Falini L.B."/>
            <person name="Barry K."/>
            <person name="Haridas S."/>
            <person name="Lipzen A."/>
            <person name="Labutti K."/>
            <person name="Grigoriev I.V."/>
            <person name="Murat C."/>
            <person name="Martin F."/>
            <person name="Albertini E."/>
            <person name="Donnini D."/>
            <person name="Bonito G."/>
        </authorList>
    </citation>
    <scope>NUCLEOTIDE SEQUENCE [LARGE SCALE GENOMIC DNA]</scope>
    <source>
        <strain evidence="2 3">Sb_GMNB300</strain>
    </source>
</reference>
<sequence length="409" mass="45839">MAVASRADLYLGILARKEYDGSTPIAPLLQDFDAFTALIQACDSSVTDDVIALLLRSSLRSPVAAPPAKGVDGHKFLSPPTWLSRQKPADIDTYSKLKAALLAKFSPPERNEWEILDLLDRMPSPDWTRLTVEEFIEDFEEVAFSPPGWERQQLPDELLVGRLLKRLPTQVLQRLGRQLGASKMWVKPWDEIKKRVVEIDEKLRYRSPMFRSSHTAASESDCESVVAIGEEDLDAIEREAEALHPDPRHRRSPSDLFRGVPLSPLSLPEGEKSPPLPPVRRPMSSRRRFKSPTGAPEIQVVTSRRHTAPSISSISSSSSSEPPRMSPPPEPPRLSPRMSPTEGQHYSAGRHNINMKLALMALESKSPAPEGYSWVYKVHEARFKLEAVPSDDEWRKRSFRPGAQLVNVA</sequence>
<feature type="compositionally biased region" description="Low complexity" evidence="1">
    <location>
        <begin position="309"/>
        <end position="323"/>
    </location>
</feature>
<name>A0A5J5FBZ9_9PEZI</name>
<comment type="caution">
    <text evidence="2">The sequence shown here is derived from an EMBL/GenBank/DDBJ whole genome shotgun (WGS) entry which is preliminary data.</text>
</comment>